<evidence type="ECO:0000313" key="3">
    <source>
        <dbReference type="Proteomes" id="UP000515344"/>
    </source>
</evidence>
<dbReference type="AlphaFoldDB" id="A0A7G5XDZ6"/>
<evidence type="ECO:0008006" key="4">
    <source>
        <dbReference type="Google" id="ProtNLM"/>
    </source>
</evidence>
<feature type="transmembrane region" description="Helical" evidence="1">
    <location>
        <begin position="21"/>
        <end position="46"/>
    </location>
</feature>
<name>A0A7G5XDZ6_9BACT</name>
<sequence>MGNLSAEPLPWNSYRKTGFRFAFIFFILFIVLLDWSVNPVFSYVYYEAGLAEFLDAIINQTGKNLFHISYTIISPYDGQHNDRTYAYLLYFIMLMAALFGTIIWTALDRKRTNYDTLYYWLTTIIRYYLAFTLFLFALEKFFKLQFPDLGLYLLSEPVGNLSPMNLAWAFFGYSYGYNIFMGIAESAALLLLFRRTMTFGSILTLFTLANVMAVNYNYNVHAKMYPTALFVMTLFLLIPQLNSLFRFFFTGEATALAVIKAPVFKKRWMTISKAALKLLLIGYFLLFSVKDYIGYQQRKVAREINKSQSGLSGVYAVETFVMNKDSLSTENPLRWNQFILGGARERIRLKADSIAYIDVSVDKKEMFVYGDRNELAKKDQEICNELGFRETMNVDMDSIFVARQIKSRFQFGFIDSTTLWLKGKIKNDSVFMTAKKQTIKPEDFRLMKNGFQWITE</sequence>
<keyword evidence="3" id="KW-1185">Reference proteome</keyword>
<keyword evidence="1" id="KW-0472">Membrane</keyword>
<dbReference type="Proteomes" id="UP000515344">
    <property type="component" value="Chromosome"/>
</dbReference>
<organism evidence="2 3">
    <name type="scientific">Lacibacter sediminis</name>
    <dbReference type="NCBI Taxonomy" id="2760713"/>
    <lineage>
        <taxon>Bacteria</taxon>
        <taxon>Pseudomonadati</taxon>
        <taxon>Bacteroidota</taxon>
        <taxon>Chitinophagia</taxon>
        <taxon>Chitinophagales</taxon>
        <taxon>Chitinophagaceae</taxon>
        <taxon>Lacibacter</taxon>
    </lineage>
</organism>
<reference evidence="3" key="1">
    <citation type="submission" date="2020-08" db="EMBL/GenBank/DDBJ databases">
        <title>Lacibacter sp. S13-6-6 genome sequencing.</title>
        <authorList>
            <person name="Jin L."/>
        </authorList>
    </citation>
    <scope>NUCLEOTIDE SEQUENCE [LARGE SCALE GENOMIC DNA]</scope>
    <source>
        <strain evidence="3">S13-6-6</strain>
    </source>
</reference>
<feature type="transmembrane region" description="Helical" evidence="1">
    <location>
        <begin position="117"/>
        <end position="138"/>
    </location>
</feature>
<evidence type="ECO:0000313" key="2">
    <source>
        <dbReference type="EMBL" id="QNA43699.1"/>
    </source>
</evidence>
<keyword evidence="1" id="KW-1133">Transmembrane helix</keyword>
<keyword evidence="1" id="KW-0812">Transmembrane</keyword>
<feature type="transmembrane region" description="Helical" evidence="1">
    <location>
        <begin position="199"/>
        <end position="218"/>
    </location>
</feature>
<dbReference type="RefSeq" id="WP_182801961.1">
    <property type="nucleotide sequence ID" value="NZ_CP060007.1"/>
</dbReference>
<gene>
    <name evidence="2" type="ORF">H4075_16670</name>
</gene>
<feature type="transmembrane region" description="Helical" evidence="1">
    <location>
        <begin position="270"/>
        <end position="289"/>
    </location>
</feature>
<dbReference type="KEGG" id="lacs:H4075_16670"/>
<proteinExistence type="predicted"/>
<accession>A0A7G5XDZ6</accession>
<evidence type="ECO:0000256" key="1">
    <source>
        <dbReference type="SAM" id="Phobius"/>
    </source>
</evidence>
<dbReference type="EMBL" id="CP060007">
    <property type="protein sequence ID" value="QNA43699.1"/>
    <property type="molecule type" value="Genomic_DNA"/>
</dbReference>
<feature type="transmembrane region" description="Helical" evidence="1">
    <location>
        <begin position="85"/>
        <end position="105"/>
    </location>
</feature>
<protein>
    <recommendedName>
        <fullName evidence="4">DoxX family protein</fullName>
    </recommendedName>
</protein>
<feature type="transmembrane region" description="Helical" evidence="1">
    <location>
        <begin position="224"/>
        <end position="249"/>
    </location>
</feature>
<feature type="transmembrane region" description="Helical" evidence="1">
    <location>
        <begin position="166"/>
        <end position="192"/>
    </location>
</feature>